<dbReference type="EMBL" id="JAPTSV010000012">
    <property type="protein sequence ID" value="KAJ1522404.1"/>
    <property type="molecule type" value="Genomic_DNA"/>
</dbReference>
<evidence type="ECO:0000313" key="5">
    <source>
        <dbReference type="Proteomes" id="UP001075354"/>
    </source>
</evidence>
<dbReference type="InterPro" id="IPR043504">
    <property type="entry name" value="Peptidase_S1_PA_chymotrypsin"/>
</dbReference>
<dbReference type="GO" id="GO:0006508">
    <property type="term" value="P:proteolysis"/>
    <property type="evidence" value="ECO:0007669"/>
    <property type="project" value="InterPro"/>
</dbReference>
<keyword evidence="1" id="KW-1015">Disulfide bond</keyword>
<gene>
    <name evidence="4" type="ORF">ONE63_002692</name>
</gene>
<dbReference type="AlphaFoldDB" id="A0AAV7XF44"/>
<dbReference type="PRINTS" id="PR00722">
    <property type="entry name" value="CHYMOTRYPSIN"/>
</dbReference>
<organism evidence="4 5">
    <name type="scientific">Megalurothrips usitatus</name>
    <name type="common">bean blossom thrips</name>
    <dbReference type="NCBI Taxonomy" id="439358"/>
    <lineage>
        <taxon>Eukaryota</taxon>
        <taxon>Metazoa</taxon>
        <taxon>Ecdysozoa</taxon>
        <taxon>Arthropoda</taxon>
        <taxon>Hexapoda</taxon>
        <taxon>Insecta</taxon>
        <taxon>Pterygota</taxon>
        <taxon>Neoptera</taxon>
        <taxon>Paraneoptera</taxon>
        <taxon>Thysanoptera</taxon>
        <taxon>Terebrantia</taxon>
        <taxon>Thripoidea</taxon>
        <taxon>Thripidae</taxon>
        <taxon>Megalurothrips</taxon>
    </lineage>
</organism>
<protein>
    <recommendedName>
        <fullName evidence="3">Peptidase S1 domain-containing protein</fullName>
    </recommendedName>
</protein>
<name>A0AAV7XF44_9NEOP</name>
<keyword evidence="2" id="KW-0732">Signal</keyword>
<dbReference type="Gene3D" id="2.40.10.10">
    <property type="entry name" value="Trypsin-like serine proteases"/>
    <property type="match status" value="1"/>
</dbReference>
<dbReference type="InterPro" id="IPR001314">
    <property type="entry name" value="Peptidase_S1A"/>
</dbReference>
<dbReference type="GO" id="GO:0004252">
    <property type="term" value="F:serine-type endopeptidase activity"/>
    <property type="evidence" value="ECO:0007669"/>
    <property type="project" value="InterPro"/>
</dbReference>
<feature type="domain" description="Peptidase S1" evidence="3">
    <location>
        <begin position="35"/>
        <end position="275"/>
    </location>
</feature>
<sequence>MAPPYPLIFAAMALVTLAPPELLAAASPLDVKPMIIGGDTALPGQFPYQVSVRRLSWFPWAAWRHRCAGTLVSNDWVLTTATCTQGVWFLRVAAGKVDLKHTEDGEQELAVSKTVVHPDFKRATKSSWQSDVALLRTNTPFQYSANVRPARLPLAEFDTSSGGALLVTGWGVSENGGWFGWGRHTADVLQVTVVQTTACPSAGDAGSGGLCVLPDSAATPCEGDEGGAMVQMLGDYTFTVVGMVTRAPVHCKSPREPSAAVAVFRLMSFIQDTMTAP</sequence>
<dbReference type="Proteomes" id="UP001075354">
    <property type="component" value="Chromosome 12"/>
</dbReference>
<accession>A0AAV7XF44</accession>
<evidence type="ECO:0000259" key="3">
    <source>
        <dbReference type="PROSITE" id="PS50240"/>
    </source>
</evidence>
<dbReference type="Pfam" id="PF00089">
    <property type="entry name" value="Trypsin"/>
    <property type="match status" value="1"/>
</dbReference>
<dbReference type="InterPro" id="IPR009003">
    <property type="entry name" value="Peptidase_S1_PA"/>
</dbReference>
<dbReference type="SMART" id="SM00020">
    <property type="entry name" value="Tryp_SPc"/>
    <property type="match status" value="1"/>
</dbReference>
<proteinExistence type="predicted"/>
<evidence type="ECO:0000313" key="4">
    <source>
        <dbReference type="EMBL" id="KAJ1522404.1"/>
    </source>
</evidence>
<dbReference type="FunFam" id="2.40.10.10:FF:000068">
    <property type="entry name" value="transmembrane protease serine 2"/>
    <property type="match status" value="1"/>
</dbReference>
<dbReference type="InterPro" id="IPR001254">
    <property type="entry name" value="Trypsin_dom"/>
</dbReference>
<comment type="caution">
    <text evidence="4">The sequence shown here is derived from an EMBL/GenBank/DDBJ whole genome shotgun (WGS) entry which is preliminary data.</text>
</comment>
<feature type="chain" id="PRO_5043776142" description="Peptidase S1 domain-containing protein" evidence="2">
    <location>
        <begin position="25"/>
        <end position="277"/>
    </location>
</feature>
<dbReference type="PANTHER" id="PTHR24250">
    <property type="entry name" value="CHYMOTRYPSIN-RELATED"/>
    <property type="match status" value="1"/>
</dbReference>
<evidence type="ECO:0000256" key="2">
    <source>
        <dbReference type="SAM" id="SignalP"/>
    </source>
</evidence>
<dbReference type="PANTHER" id="PTHR24250:SF27">
    <property type="entry name" value="ELASTASE 2 LIKE"/>
    <property type="match status" value="1"/>
</dbReference>
<dbReference type="SUPFAM" id="SSF50494">
    <property type="entry name" value="Trypsin-like serine proteases"/>
    <property type="match status" value="1"/>
</dbReference>
<keyword evidence="5" id="KW-1185">Reference proteome</keyword>
<feature type="signal peptide" evidence="2">
    <location>
        <begin position="1"/>
        <end position="24"/>
    </location>
</feature>
<reference evidence="4" key="1">
    <citation type="submission" date="2022-12" db="EMBL/GenBank/DDBJ databases">
        <title>Chromosome-level genome assembly of the bean flower thrips Megalurothrips usitatus.</title>
        <authorList>
            <person name="Ma L."/>
            <person name="Liu Q."/>
            <person name="Li H."/>
            <person name="Cai W."/>
        </authorList>
    </citation>
    <scope>NUCLEOTIDE SEQUENCE</scope>
    <source>
        <strain evidence="4">Cailab_2022a</strain>
    </source>
</reference>
<dbReference type="CDD" id="cd00190">
    <property type="entry name" value="Tryp_SPc"/>
    <property type="match status" value="1"/>
</dbReference>
<evidence type="ECO:0000256" key="1">
    <source>
        <dbReference type="ARBA" id="ARBA00023157"/>
    </source>
</evidence>
<dbReference type="PROSITE" id="PS50240">
    <property type="entry name" value="TRYPSIN_DOM"/>
    <property type="match status" value="1"/>
</dbReference>